<dbReference type="AlphaFoldDB" id="A0A1T4YG33"/>
<dbReference type="RefSeq" id="WP_078715040.1">
    <property type="nucleotide sequence ID" value="NZ_FUYG01000008.1"/>
</dbReference>
<sequence length="132" mass="13895">MSEHERTTQSGAMRWVLTSVGFAALIAIAVLLFLPSTVHLVVDDGNHPGYTTECSSIVAAGFPRDLGTSQDRMVAQGANSTTDSDGPAYAACQSRRTFFVAGIGILAIPASALMFLAATRRPQGRAATHIDD</sequence>
<organism evidence="2 3">
    <name type="scientific">Agreia bicolorata</name>
    <dbReference type="NCBI Taxonomy" id="110935"/>
    <lineage>
        <taxon>Bacteria</taxon>
        <taxon>Bacillati</taxon>
        <taxon>Actinomycetota</taxon>
        <taxon>Actinomycetes</taxon>
        <taxon>Micrococcales</taxon>
        <taxon>Microbacteriaceae</taxon>
        <taxon>Agreia</taxon>
    </lineage>
</organism>
<accession>A0A1T4YG33</accession>
<feature type="transmembrane region" description="Helical" evidence="1">
    <location>
        <begin position="98"/>
        <end position="118"/>
    </location>
</feature>
<gene>
    <name evidence="2" type="ORF">SAMN06295879_2967</name>
</gene>
<dbReference type="Proteomes" id="UP000189735">
    <property type="component" value="Unassembled WGS sequence"/>
</dbReference>
<feature type="transmembrane region" description="Helical" evidence="1">
    <location>
        <begin position="12"/>
        <end position="34"/>
    </location>
</feature>
<proteinExistence type="predicted"/>
<evidence type="ECO:0000313" key="3">
    <source>
        <dbReference type="Proteomes" id="UP000189735"/>
    </source>
</evidence>
<name>A0A1T4YG33_9MICO</name>
<keyword evidence="1" id="KW-0812">Transmembrane</keyword>
<evidence type="ECO:0000313" key="2">
    <source>
        <dbReference type="EMBL" id="SKB00251.1"/>
    </source>
</evidence>
<protein>
    <submittedName>
        <fullName evidence="2">Uncharacterized protein</fullName>
    </submittedName>
</protein>
<keyword evidence="1" id="KW-1133">Transmembrane helix</keyword>
<reference evidence="3" key="1">
    <citation type="submission" date="2017-02" db="EMBL/GenBank/DDBJ databases">
        <authorList>
            <person name="Varghese N."/>
            <person name="Submissions S."/>
        </authorList>
    </citation>
    <scope>NUCLEOTIDE SEQUENCE [LARGE SCALE GENOMIC DNA]</scope>
    <source>
        <strain evidence="3">VKM Ac-2052</strain>
    </source>
</reference>
<evidence type="ECO:0000256" key="1">
    <source>
        <dbReference type="SAM" id="Phobius"/>
    </source>
</evidence>
<dbReference type="EMBL" id="FUYG01000008">
    <property type="protein sequence ID" value="SKB00251.1"/>
    <property type="molecule type" value="Genomic_DNA"/>
</dbReference>
<keyword evidence="1" id="KW-0472">Membrane</keyword>